<dbReference type="EMBL" id="CAAALY010256309">
    <property type="protein sequence ID" value="VEL37903.1"/>
    <property type="molecule type" value="Genomic_DNA"/>
</dbReference>
<reference evidence="1" key="1">
    <citation type="submission" date="2018-11" db="EMBL/GenBank/DDBJ databases">
        <authorList>
            <consortium name="Pathogen Informatics"/>
        </authorList>
    </citation>
    <scope>NUCLEOTIDE SEQUENCE</scope>
</reference>
<evidence type="ECO:0000313" key="2">
    <source>
        <dbReference type="Proteomes" id="UP000784294"/>
    </source>
</evidence>
<sequence length="224" mass="25350">MTASINNLYSTSFTRFLLSFISSFQLLDKHFFLLGNYEPLLAIHWFRMTQLCLCFTTPVNADANVNGDFGTNTTCSPDSPSDAHTLRSDPCESPPSVHSCSFHSSSSFSLPLLIHYFRPECQGFLNLHTIRDAVVVILLNKYLQLQIRQQYQDSSTLQPTSAKESFFTPSCSDPNETSFGVKSISACVNYICSMQKKTPNEQIRRDIKKFSKPPSCHQVRILNR</sequence>
<accession>A0A448XJ81</accession>
<dbReference type="AlphaFoldDB" id="A0A448XJ81"/>
<proteinExistence type="predicted"/>
<dbReference type="Proteomes" id="UP000784294">
    <property type="component" value="Unassembled WGS sequence"/>
</dbReference>
<protein>
    <submittedName>
        <fullName evidence="1">Uncharacterized protein</fullName>
    </submittedName>
</protein>
<gene>
    <name evidence="1" type="ORF">PXEA_LOCUS31343</name>
</gene>
<comment type="caution">
    <text evidence="1">The sequence shown here is derived from an EMBL/GenBank/DDBJ whole genome shotgun (WGS) entry which is preliminary data.</text>
</comment>
<evidence type="ECO:0000313" key="1">
    <source>
        <dbReference type="EMBL" id="VEL37903.1"/>
    </source>
</evidence>
<keyword evidence="2" id="KW-1185">Reference proteome</keyword>
<organism evidence="1 2">
    <name type="scientific">Protopolystoma xenopodis</name>
    <dbReference type="NCBI Taxonomy" id="117903"/>
    <lineage>
        <taxon>Eukaryota</taxon>
        <taxon>Metazoa</taxon>
        <taxon>Spiralia</taxon>
        <taxon>Lophotrochozoa</taxon>
        <taxon>Platyhelminthes</taxon>
        <taxon>Monogenea</taxon>
        <taxon>Polyopisthocotylea</taxon>
        <taxon>Polystomatidea</taxon>
        <taxon>Polystomatidae</taxon>
        <taxon>Protopolystoma</taxon>
    </lineage>
</organism>
<name>A0A448XJ81_9PLAT</name>